<dbReference type="PROSITE" id="PS51782">
    <property type="entry name" value="LYSM"/>
    <property type="match status" value="1"/>
</dbReference>
<dbReference type="AlphaFoldDB" id="A0A7W5V3Z7"/>
<dbReference type="PANTHER" id="PTHR34700">
    <property type="entry name" value="POTASSIUM BINDING PROTEIN KBP"/>
    <property type="match status" value="1"/>
</dbReference>
<dbReference type="Gene3D" id="3.10.350.10">
    <property type="entry name" value="LysM domain"/>
    <property type="match status" value="1"/>
</dbReference>
<comment type="caution">
    <text evidence="2">The sequence shown here is derived from an EMBL/GenBank/DDBJ whole genome shotgun (WGS) entry which is preliminary data.</text>
</comment>
<dbReference type="InterPro" id="IPR052196">
    <property type="entry name" value="Bact_Kbp"/>
</dbReference>
<dbReference type="PANTHER" id="PTHR34700:SF4">
    <property type="entry name" value="PHAGE-LIKE ELEMENT PBSX PROTEIN XKDP"/>
    <property type="match status" value="1"/>
</dbReference>
<dbReference type="InterPro" id="IPR018392">
    <property type="entry name" value="LysM"/>
</dbReference>
<evidence type="ECO:0000259" key="1">
    <source>
        <dbReference type="PROSITE" id="PS51782"/>
    </source>
</evidence>
<dbReference type="Gene3D" id="1.10.287.1060">
    <property type="entry name" value="ESAT-6-like"/>
    <property type="match status" value="1"/>
</dbReference>
<organism evidence="2 3">
    <name type="scientific">Nonomuraea dietziae</name>
    <dbReference type="NCBI Taxonomy" id="65515"/>
    <lineage>
        <taxon>Bacteria</taxon>
        <taxon>Bacillati</taxon>
        <taxon>Actinomycetota</taxon>
        <taxon>Actinomycetes</taxon>
        <taxon>Streptosporangiales</taxon>
        <taxon>Streptosporangiaceae</taxon>
        <taxon>Nonomuraea</taxon>
    </lineage>
</organism>
<sequence length="172" mass="19215">MSDEPIEPPVRPETITVGPEESLWEIAEKYFEDGSLWERIYAANRDVIGDPHRLRQGVRLQLPMEIYPAHLRSVARAFDLERNDLASYVKDAMDELNAIGNFWGGGQPGTTFFKGEGGGTGYEAVSGQIAKGVDANLDGHEEISKRLRLMADRVQVTDWDNVTTILSVRPDK</sequence>
<dbReference type="Pfam" id="PF01476">
    <property type="entry name" value="LysM"/>
    <property type="match status" value="1"/>
</dbReference>
<keyword evidence="3" id="KW-1185">Reference proteome</keyword>
<dbReference type="CDD" id="cd00118">
    <property type="entry name" value="LysM"/>
    <property type="match status" value="1"/>
</dbReference>
<dbReference type="InterPro" id="IPR036779">
    <property type="entry name" value="LysM_dom_sf"/>
</dbReference>
<evidence type="ECO:0000313" key="2">
    <source>
        <dbReference type="EMBL" id="MBB3730137.1"/>
    </source>
</evidence>
<evidence type="ECO:0000313" key="3">
    <source>
        <dbReference type="Proteomes" id="UP000579945"/>
    </source>
</evidence>
<reference evidence="2 3" key="1">
    <citation type="submission" date="2020-08" db="EMBL/GenBank/DDBJ databases">
        <title>Sequencing the genomes of 1000 actinobacteria strains.</title>
        <authorList>
            <person name="Klenk H.-P."/>
        </authorList>
    </citation>
    <scope>NUCLEOTIDE SEQUENCE [LARGE SCALE GENOMIC DNA]</scope>
    <source>
        <strain evidence="2 3">DSM 44320</strain>
    </source>
</reference>
<accession>A0A7W5V3Z7</accession>
<feature type="domain" description="LysM" evidence="1">
    <location>
        <begin position="13"/>
        <end position="62"/>
    </location>
</feature>
<dbReference type="Proteomes" id="UP000579945">
    <property type="component" value="Unassembled WGS sequence"/>
</dbReference>
<dbReference type="EMBL" id="JACIBV010000001">
    <property type="protein sequence ID" value="MBB3730137.1"/>
    <property type="molecule type" value="Genomic_DNA"/>
</dbReference>
<name>A0A7W5V3Z7_9ACTN</name>
<gene>
    <name evidence="2" type="ORF">FHR33_005997</name>
</gene>
<dbReference type="RefSeq" id="WP_183654393.1">
    <property type="nucleotide sequence ID" value="NZ_BAAAXX010000019.1"/>
</dbReference>
<dbReference type="GeneID" id="95392297"/>
<proteinExistence type="predicted"/>
<protein>
    <recommendedName>
        <fullName evidence="1">LysM domain-containing protein</fullName>
    </recommendedName>
</protein>